<dbReference type="KEGG" id="psc:A458_05920"/>
<dbReference type="InterPro" id="IPR024402">
    <property type="entry name" value="DUF2726"/>
</dbReference>
<organism evidence="4 5">
    <name type="scientific">Stutzerimonas stutzeri CCUG 29243</name>
    <dbReference type="NCBI Taxonomy" id="1196835"/>
    <lineage>
        <taxon>Bacteria</taxon>
        <taxon>Pseudomonadati</taxon>
        <taxon>Pseudomonadota</taxon>
        <taxon>Gammaproteobacteria</taxon>
        <taxon>Pseudomonadales</taxon>
        <taxon>Pseudomonadaceae</taxon>
        <taxon>Stutzerimonas</taxon>
    </lineage>
</organism>
<evidence type="ECO:0000256" key="1">
    <source>
        <dbReference type="SAM" id="MobiDB-lite"/>
    </source>
</evidence>
<proteinExistence type="predicted"/>
<feature type="compositionally biased region" description="Basic and acidic residues" evidence="1">
    <location>
        <begin position="35"/>
        <end position="44"/>
    </location>
</feature>
<evidence type="ECO:0000313" key="5">
    <source>
        <dbReference type="Proteomes" id="UP000006063"/>
    </source>
</evidence>
<gene>
    <name evidence="4" type="ORF">A458_05920</name>
</gene>
<feature type="domain" description="DUF2726" evidence="3">
    <location>
        <begin position="90"/>
        <end position="196"/>
    </location>
</feature>
<dbReference type="RefSeq" id="WP_014819548.1">
    <property type="nucleotide sequence ID" value="NC_018028.1"/>
</dbReference>
<feature type="region of interest" description="Disordered" evidence="1">
    <location>
        <begin position="212"/>
        <end position="260"/>
    </location>
</feature>
<reference evidence="4 5" key="1">
    <citation type="journal article" date="2012" name="J. Bacteriol.">
        <title>Complete Genome Sequence of the Naphthalene-Degrading Bacterium Pseudomonas stutzeri AN10 (CCUG 29243).</title>
        <authorList>
            <person name="Brunet-Galmes I."/>
            <person name="Busquets A."/>
            <person name="Pena A."/>
            <person name="Gomila M."/>
            <person name="Nogales B."/>
            <person name="Garcia-Valdes E."/>
            <person name="Lalucat J."/>
            <person name="Bennasar A."/>
            <person name="Bosch R."/>
        </authorList>
    </citation>
    <scope>NUCLEOTIDE SEQUENCE [LARGE SCALE GENOMIC DNA]</scope>
    <source>
        <strain evidence="4 5">CCUG 29243</strain>
    </source>
</reference>
<keyword evidence="2" id="KW-0812">Transmembrane</keyword>
<evidence type="ECO:0000259" key="3">
    <source>
        <dbReference type="Pfam" id="PF10881"/>
    </source>
</evidence>
<evidence type="ECO:0000256" key="2">
    <source>
        <dbReference type="SAM" id="Phobius"/>
    </source>
</evidence>
<accession>I4CQS3</accession>
<dbReference type="eggNOG" id="ENOG5032R3D">
    <property type="taxonomic scope" value="Bacteria"/>
</dbReference>
<dbReference type="PATRIC" id="fig|1196835.3.peg.1203"/>
<dbReference type="AlphaFoldDB" id="I4CQS3"/>
<sequence>MDVFGWIIVFAIVFFIFQVKKKPKSNRYKRPPRAPWKEPARKQEPTFTGTASAQPQPQQPQQAPQSAQPSRKIAADGFRYDPEGEWPFQKRKLITATETVLFERLRQALPDHYIFTQVQLSQLVAIKKGHSFKMWFSRISQMSVDFVIADEFLNTVAAVELDDKSHYSDEDRHKADAKKDKVLTAASIRVVRWRCEIMPSVEQIALTFPECKRAPEPQPQRAVPQPPAEPAFQPSANVERIEPTFERPVQVEPRSPSQPG</sequence>
<dbReference type="Proteomes" id="UP000006063">
    <property type="component" value="Chromosome"/>
</dbReference>
<evidence type="ECO:0000313" key="4">
    <source>
        <dbReference type="EMBL" id="AFM32430.1"/>
    </source>
</evidence>
<feature type="region of interest" description="Disordered" evidence="1">
    <location>
        <begin position="25"/>
        <end position="73"/>
    </location>
</feature>
<protein>
    <recommendedName>
        <fullName evidence="3">DUF2726 domain-containing protein</fullName>
    </recommendedName>
</protein>
<keyword evidence="2" id="KW-0472">Membrane</keyword>
<dbReference type="EMBL" id="CP003677">
    <property type="protein sequence ID" value="AFM32430.1"/>
    <property type="molecule type" value="Genomic_DNA"/>
</dbReference>
<keyword evidence="2" id="KW-1133">Transmembrane helix</keyword>
<feature type="compositionally biased region" description="Low complexity" evidence="1">
    <location>
        <begin position="51"/>
        <end position="70"/>
    </location>
</feature>
<dbReference type="Pfam" id="PF10881">
    <property type="entry name" value="DUF2726"/>
    <property type="match status" value="1"/>
</dbReference>
<dbReference type="HOGENOM" id="CLU_1069065_0_0_6"/>
<feature type="transmembrane region" description="Helical" evidence="2">
    <location>
        <begin position="6"/>
        <end position="23"/>
    </location>
</feature>
<name>I4CQS3_STUST</name>